<proteinExistence type="predicted"/>
<sequence>METVNIVPTMQEPDTPFPSASRSSTHRDPVVAPEQGFKPIKKEKPKKPPKPGTKAAILLKQQQQQQQQEQLAAQLEPLKFIPPTTTFDPKTGVLVLAFRNVAALTAALGRPHVAYEGGHLKGPLKGVNFPAVHFTEWIFKEAQSDRLTDAERSVNSIITGTSTTTLSDTSSPTPPPISTVYICAYIQNDKSTFLHEWAHAVYHTSDTYRALCSRLYAELDAGTVKVVEKELQMRNYRADVYLDEWQAYCVEGPGEFGKKLVKVLMEAHRVLRKEVGLPPGW</sequence>
<dbReference type="Proteomes" id="UP000318582">
    <property type="component" value="Unassembled WGS sequence"/>
</dbReference>
<evidence type="ECO:0000313" key="3">
    <source>
        <dbReference type="Proteomes" id="UP000318582"/>
    </source>
</evidence>
<protein>
    <submittedName>
        <fullName evidence="2">Uncharacterized protein</fullName>
    </submittedName>
</protein>
<accession>A0A507DSR3</accession>
<reference evidence="2 3" key="1">
    <citation type="journal article" date="2019" name="Sci. Rep.">
        <title>Comparative genomics of chytrid fungi reveal insights into the obligate biotrophic and pathogenic lifestyle of Synchytrium endobioticum.</title>
        <authorList>
            <person name="van de Vossenberg B.T.L.H."/>
            <person name="Warris S."/>
            <person name="Nguyen H.D.T."/>
            <person name="van Gent-Pelzer M.P.E."/>
            <person name="Joly D.L."/>
            <person name="van de Geest H.C."/>
            <person name="Bonants P.J.M."/>
            <person name="Smith D.S."/>
            <person name="Levesque C.A."/>
            <person name="van der Lee T.A.J."/>
        </authorList>
    </citation>
    <scope>NUCLEOTIDE SEQUENCE [LARGE SCALE GENOMIC DNA]</scope>
    <source>
        <strain evidence="2 3">CBS 809.83</strain>
    </source>
</reference>
<evidence type="ECO:0000313" key="2">
    <source>
        <dbReference type="EMBL" id="TPX54501.1"/>
    </source>
</evidence>
<gene>
    <name evidence="2" type="ORF">PhCBS80983_g05900</name>
</gene>
<dbReference type="AlphaFoldDB" id="A0A507DSR3"/>
<feature type="compositionally biased region" description="Basic residues" evidence="1">
    <location>
        <begin position="39"/>
        <end position="49"/>
    </location>
</feature>
<name>A0A507DSR3_9FUNG</name>
<feature type="region of interest" description="Disordered" evidence="1">
    <location>
        <begin position="1"/>
        <end position="54"/>
    </location>
</feature>
<comment type="caution">
    <text evidence="2">The sequence shown here is derived from an EMBL/GenBank/DDBJ whole genome shotgun (WGS) entry which is preliminary data.</text>
</comment>
<keyword evidence="3" id="KW-1185">Reference proteome</keyword>
<organism evidence="2 3">
    <name type="scientific">Powellomyces hirtus</name>
    <dbReference type="NCBI Taxonomy" id="109895"/>
    <lineage>
        <taxon>Eukaryota</taxon>
        <taxon>Fungi</taxon>
        <taxon>Fungi incertae sedis</taxon>
        <taxon>Chytridiomycota</taxon>
        <taxon>Chytridiomycota incertae sedis</taxon>
        <taxon>Chytridiomycetes</taxon>
        <taxon>Spizellomycetales</taxon>
        <taxon>Powellomycetaceae</taxon>
        <taxon>Powellomyces</taxon>
    </lineage>
</organism>
<evidence type="ECO:0000256" key="1">
    <source>
        <dbReference type="SAM" id="MobiDB-lite"/>
    </source>
</evidence>
<dbReference type="EMBL" id="QEAQ01000152">
    <property type="protein sequence ID" value="TPX54501.1"/>
    <property type="molecule type" value="Genomic_DNA"/>
</dbReference>